<reference evidence="3" key="1">
    <citation type="submission" date="2017-02" db="UniProtKB">
        <authorList>
            <consortium name="WormBaseParasite"/>
        </authorList>
    </citation>
    <scope>IDENTIFICATION</scope>
</reference>
<name>A0A0R3PYD9_ANGCS</name>
<protein>
    <submittedName>
        <fullName evidence="3">Reverse transcriptase domain-containing protein</fullName>
    </submittedName>
</protein>
<evidence type="ECO:0000313" key="1">
    <source>
        <dbReference type="EMBL" id="VDM63015.1"/>
    </source>
</evidence>
<dbReference type="Proteomes" id="UP000267027">
    <property type="component" value="Unassembled WGS sequence"/>
</dbReference>
<keyword evidence="2" id="KW-1185">Reference proteome</keyword>
<organism evidence="3">
    <name type="scientific">Angiostrongylus costaricensis</name>
    <name type="common">Nematode worm</name>
    <dbReference type="NCBI Taxonomy" id="334426"/>
    <lineage>
        <taxon>Eukaryota</taxon>
        <taxon>Metazoa</taxon>
        <taxon>Ecdysozoa</taxon>
        <taxon>Nematoda</taxon>
        <taxon>Chromadorea</taxon>
        <taxon>Rhabditida</taxon>
        <taxon>Rhabditina</taxon>
        <taxon>Rhabditomorpha</taxon>
        <taxon>Strongyloidea</taxon>
        <taxon>Metastrongylidae</taxon>
        <taxon>Angiostrongylus</taxon>
    </lineage>
</organism>
<proteinExistence type="predicted"/>
<reference evidence="1 2" key="2">
    <citation type="submission" date="2018-11" db="EMBL/GenBank/DDBJ databases">
        <authorList>
            <consortium name="Pathogen Informatics"/>
        </authorList>
    </citation>
    <scope>NUCLEOTIDE SEQUENCE [LARGE SCALE GENOMIC DNA]</scope>
    <source>
        <strain evidence="1 2">Costa Rica</strain>
    </source>
</reference>
<dbReference type="OrthoDB" id="410104at2759"/>
<evidence type="ECO:0000313" key="2">
    <source>
        <dbReference type="Proteomes" id="UP000267027"/>
    </source>
</evidence>
<dbReference type="OMA" id="ARFCTRY"/>
<dbReference type="WBParaSite" id="ACOC_0001142901-mRNA-1">
    <property type="protein sequence ID" value="ACOC_0001142901-mRNA-1"/>
    <property type="gene ID" value="ACOC_0001142901"/>
</dbReference>
<accession>A0A0R3PYD9</accession>
<evidence type="ECO:0000313" key="3">
    <source>
        <dbReference type="WBParaSite" id="ACOC_0001142901-mRNA-1"/>
    </source>
</evidence>
<dbReference type="EMBL" id="UYYA01004690">
    <property type="protein sequence ID" value="VDM63015.1"/>
    <property type="molecule type" value="Genomic_DNA"/>
</dbReference>
<gene>
    <name evidence="1" type="ORF">ACOC_LOCUS11430</name>
</gene>
<dbReference type="PANTHER" id="PTHR19446">
    <property type="entry name" value="REVERSE TRANSCRIPTASES"/>
    <property type="match status" value="1"/>
</dbReference>
<dbReference type="AlphaFoldDB" id="A0A0R3PYD9"/>
<sequence length="144" mass="16928">MDQLQIPQKHNGENHSQILHGSFQYSHRLAIIRKEERHIPPPVHPSEIRYTILSMKSRTPGSVRVRPEHLKNPAPLLINTLARFCTRYLSQFKVVFQWNTHKTVLLFKKGDHHDIGNYRPICFLSIVYKLFTPIILNRIDRTAD</sequence>